<accession>A0A1E4RQ93</accession>
<gene>
    <name evidence="2" type="ORF">HYPBUDRAFT_170802</name>
</gene>
<evidence type="ECO:0008006" key="4">
    <source>
        <dbReference type="Google" id="ProtNLM"/>
    </source>
</evidence>
<dbReference type="Proteomes" id="UP000095085">
    <property type="component" value="Unassembled WGS sequence"/>
</dbReference>
<feature type="compositionally biased region" description="Polar residues" evidence="1">
    <location>
        <begin position="455"/>
        <end position="469"/>
    </location>
</feature>
<sequence>MISSGPPRDPMLPYLTSSSAESSTLDLLAPLDGRSQDELEDSDTQEELVLGEPIESECCQLELEEDVRLVIEELIAKEYFEPQVQEEIRLDVAKFRSNFEEIRTNIINIGLGLEKIISNSDLVEAYCKLIKATSDVVTTDEHTEERQPCMDVIKGLLESVLSIVYEISNIEKGNLLNIDKILSYGYFTWEVEERIGSNIEHFRLFHEDLRPTIEANIRSIVEKISSNEYNISEIQWNITVNIDGIMLINQESCATFDFRSMGFGDIIEQSMYKKPDIEDIKDSLDHLRATGYLIRHLFEATKTSLATTGRKDNIERSREDIRSNFEKFTLALPQTLDSEDSIISDIEHSLSNGDFIWQTKEAVRSAIDKIRFINENLRPNLEDDLFDILEKIDLNGCVTSDIEEDIRYNMVKISLSKVSFASDSEFMGVEDFMDDGESINSNSEVETNTEENYRKNSNIGNTGDDISSNSEHETNTQDNIKPSNEDLRSNSGDKMNDNKRSREDIKTIAKDNIRSNNADIIPNSEGNTNTGNNIKSSNECIRSGTEDKTNTKDNKTNREYIRPKSEDIRSKSEDTLMNSEEYIRSNIENIRSTLGELRTNIEENIRPNMEKIKTNIKRNSASLDNKTSLQSFQVNSQGDVETSHSPSTDTINNFEISKETASTTLPASADFTESPNLSSNSKNRTVLKLITPDAPLDTTSSDFRPVYRPPKSGKFKLLCQKFFWIGILSEKGDPQLFHNLVIRALVHLYTSKEDPPRDMLAPMAVKPEMWKDYEFERCLFHIFEVEKRTSKRQDLINYLKKVPYQLRALYVIYTYEGQNSNILFRVPEYHWIPPTIDQTRELVSLQLDKYVLQKSDLTIQKIDLLMNSLEKNIDEIELGDHRIKLKPIFEDIGKKIKTIREEIPLLFAFVNSWVSSKIEYIDTIKCFRIATNINVSPSLIRKHQKYSIERHKLESYHDLIRNTTIPASLPPIPNVHLILNDVSGSVVLFKFRAKANNYSHLLGLFSKHLANMSVKPHFEIFDDNVFDSSIVVFGTEYEFKGIILLNSSQTPIPYLGKKNESTELQIISPIIYCSSCSTQNHSRFSCPKLPCVFCKSREHIGQDCKLKPPPKAKKDKRPSTTA</sequence>
<proteinExistence type="predicted"/>
<evidence type="ECO:0000313" key="2">
    <source>
        <dbReference type="EMBL" id="ODV69437.1"/>
    </source>
</evidence>
<dbReference type="EMBL" id="KV454538">
    <property type="protein sequence ID" value="ODV69437.1"/>
    <property type="molecule type" value="Genomic_DNA"/>
</dbReference>
<keyword evidence="3" id="KW-1185">Reference proteome</keyword>
<evidence type="ECO:0000313" key="3">
    <source>
        <dbReference type="Proteomes" id="UP000095085"/>
    </source>
</evidence>
<feature type="compositionally biased region" description="Polar residues" evidence="1">
    <location>
        <begin position="514"/>
        <end position="540"/>
    </location>
</feature>
<feature type="region of interest" description="Disordered" evidence="1">
    <location>
        <begin position="433"/>
        <end position="556"/>
    </location>
</feature>
<evidence type="ECO:0000256" key="1">
    <source>
        <dbReference type="SAM" id="MobiDB-lite"/>
    </source>
</evidence>
<reference evidence="3" key="1">
    <citation type="submission" date="2016-05" db="EMBL/GenBank/DDBJ databases">
        <title>Comparative genomics of biotechnologically important yeasts.</title>
        <authorList>
            <consortium name="DOE Joint Genome Institute"/>
            <person name="Riley R."/>
            <person name="Haridas S."/>
            <person name="Wolfe K.H."/>
            <person name="Lopes M.R."/>
            <person name="Hittinger C.T."/>
            <person name="Goker M."/>
            <person name="Salamov A."/>
            <person name="Wisecaver J."/>
            <person name="Long T.M."/>
            <person name="Aerts A.L."/>
            <person name="Barry K."/>
            <person name="Choi C."/>
            <person name="Clum A."/>
            <person name="Coughlan A.Y."/>
            <person name="Deshpande S."/>
            <person name="Douglass A.P."/>
            <person name="Hanson S.J."/>
            <person name="Klenk H.-P."/>
            <person name="Labutti K."/>
            <person name="Lapidus A."/>
            <person name="Lindquist E."/>
            <person name="Lipzen A."/>
            <person name="Meier-Kolthoff J.P."/>
            <person name="Ohm R.A."/>
            <person name="Otillar R.P."/>
            <person name="Pangilinan J."/>
            <person name="Peng Y."/>
            <person name="Rokas A."/>
            <person name="Rosa C.A."/>
            <person name="Scheuner C."/>
            <person name="Sibirny A.A."/>
            <person name="Slot J.C."/>
            <person name="Stielow J.B."/>
            <person name="Sun H."/>
            <person name="Kurtzman C.P."/>
            <person name="Blackwell M."/>
            <person name="Grigoriev I.V."/>
            <person name="Jeffries T.W."/>
        </authorList>
    </citation>
    <scope>NUCLEOTIDE SEQUENCE [LARGE SCALE GENOMIC DNA]</scope>
    <source>
        <strain evidence="3">NRRL Y-1933</strain>
    </source>
</reference>
<dbReference type="RefSeq" id="XP_020078504.1">
    <property type="nucleotide sequence ID" value="XM_020222844.1"/>
</dbReference>
<feature type="compositionally biased region" description="Basic and acidic residues" evidence="1">
    <location>
        <begin position="544"/>
        <end position="556"/>
    </location>
</feature>
<protein>
    <recommendedName>
        <fullName evidence="4">CCHC-type domain-containing protein</fullName>
    </recommendedName>
</protein>
<name>A0A1E4RQ93_9ASCO</name>
<dbReference type="GeneID" id="30997393"/>
<dbReference type="AlphaFoldDB" id="A0A1E4RQ93"/>
<feature type="compositionally biased region" description="Basic and acidic residues" evidence="1">
    <location>
        <begin position="494"/>
        <end position="513"/>
    </location>
</feature>
<organism evidence="2 3">
    <name type="scientific">Hyphopichia burtonii NRRL Y-1933</name>
    <dbReference type="NCBI Taxonomy" id="984485"/>
    <lineage>
        <taxon>Eukaryota</taxon>
        <taxon>Fungi</taxon>
        <taxon>Dikarya</taxon>
        <taxon>Ascomycota</taxon>
        <taxon>Saccharomycotina</taxon>
        <taxon>Pichiomycetes</taxon>
        <taxon>Debaryomycetaceae</taxon>
        <taxon>Hyphopichia</taxon>
    </lineage>
</organism>